<reference evidence="2 3" key="1">
    <citation type="submission" date="2021-04" db="EMBL/GenBank/DDBJ databases">
        <authorList>
            <person name="De Guttry C."/>
            <person name="Zahm M."/>
            <person name="Klopp C."/>
            <person name="Cabau C."/>
            <person name="Louis A."/>
            <person name="Berthelot C."/>
            <person name="Parey E."/>
            <person name="Roest Crollius H."/>
            <person name="Montfort J."/>
            <person name="Robinson-Rechavi M."/>
            <person name="Bucao C."/>
            <person name="Bouchez O."/>
            <person name="Gislard M."/>
            <person name="Lluch J."/>
            <person name="Milhes M."/>
            <person name="Lampietro C."/>
            <person name="Lopez Roques C."/>
            <person name="Donnadieu C."/>
            <person name="Braasch I."/>
            <person name="Desvignes T."/>
            <person name="Postlethwait J."/>
            <person name="Bobe J."/>
            <person name="Wedekind C."/>
            <person name="Guiguen Y."/>
        </authorList>
    </citation>
    <scope>NUCLEOTIDE SEQUENCE [LARGE SCALE GENOMIC DNA]</scope>
    <source>
        <strain evidence="2">Cs_M1</strain>
        <tissue evidence="2">Blood</tissue>
    </source>
</reference>
<dbReference type="Proteomes" id="UP001356427">
    <property type="component" value="Unassembled WGS sequence"/>
</dbReference>
<protein>
    <submittedName>
        <fullName evidence="2">Uncharacterized protein</fullName>
    </submittedName>
</protein>
<dbReference type="PANTHER" id="PTHR47773">
    <property type="entry name" value="SI:DKEY-9I5.2-RELATED"/>
    <property type="match status" value="1"/>
</dbReference>
<name>A0AAN8L0S5_9TELE</name>
<organism evidence="2 3">
    <name type="scientific">Coregonus suidteri</name>
    <dbReference type="NCBI Taxonomy" id="861788"/>
    <lineage>
        <taxon>Eukaryota</taxon>
        <taxon>Metazoa</taxon>
        <taxon>Chordata</taxon>
        <taxon>Craniata</taxon>
        <taxon>Vertebrata</taxon>
        <taxon>Euteleostomi</taxon>
        <taxon>Actinopterygii</taxon>
        <taxon>Neopterygii</taxon>
        <taxon>Teleostei</taxon>
        <taxon>Protacanthopterygii</taxon>
        <taxon>Salmoniformes</taxon>
        <taxon>Salmonidae</taxon>
        <taxon>Coregoninae</taxon>
        <taxon>Coregonus</taxon>
    </lineage>
</organism>
<keyword evidence="3" id="KW-1185">Reference proteome</keyword>
<gene>
    <name evidence="2" type="ORF">J4Q44_G00294010</name>
</gene>
<dbReference type="EMBL" id="JAGTTL010000027">
    <property type="protein sequence ID" value="KAK6301303.1"/>
    <property type="molecule type" value="Genomic_DNA"/>
</dbReference>
<feature type="region of interest" description="Disordered" evidence="1">
    <location>
        <begin position="200"/>
        <end position="220"/>
    </location>
</feature>
<accession>A0AAN8L0S5</accession>
<evidence type="ECO:0000256" key="1">
    <source>
        <dbReference type="SAM" id="MobiDB-lite"/>
    </source>
</evidence>
<dbReference type="PANTHER" id="PTHR47773:SF1">
    <property type="entry name" value="C2H2-TYPE DOMAIN-CONTAINING PROTEIN"/>
    <property type="match status" value="1"/>
</dbReference>
<evidence type="ECO:0000313" key="2">
    <source>
        <dbReference type="EMBL" id="KAK6301303.1"/>
    </source>
</evidence>
<proteinExistence type="predicted"/>
<sequence>MHHVWEVQQKHLECIQDPAGVELYTKTGTLQKGGKVLDVLRLERIAVEYLLAQSNRGDLLVPQQLPEIPTEELEDDGGEPDVTVCQVADLRVGDPDPPICAVEAQVTLEGDSGPRSLDEDIIVEEDDTQDSSTSDQNSRCDSRGVLGWDAVDDLAAYLVGLNRTITALSSKEEADIVHLYMALPAMDKEPLRFGQKARKKTVAGPWRAPRKPSGSAPGQQAAERLFMTHGKAAQDPEVHRVSECVCLRLLKEFQQAPNRPKDTRSRTLPIPQSIVVAYSHLKQLLEDSRVVLEKTNVVLIPVNNTTISSWLLRRDKRKDRDMLLQGTILPKRFELAKDSLPEAQTLPAAPVQHGHEAMVFEEPENREGEAVIRPRHSVRSALAQHYQPGSYPPADHPLYLAPPPPGTSVQPRQRTWRQKKAAQENEELMARGEPPRKKFRDTYQYICKQCGQGKNKSRGHTQLKGRWYCPASGLTLAEWKDQLTSLASGK</sequence>
<comment type="caution">
    <text evidence="2">The sequence shown here is derived from an EMBL/GenBank/DDBJ whole genome shotgun (WGS) entry which is preliminary data.</text>
</comment>
<evidence type="ECO:0000313" key="3">
    <source>
        <dbReference type="Proteomes" id="UP001356427"/>
    </source>
</evidence>
<dbReference type="AlphaFoldDB" id="A0AAN8L0S5"/>